<evidence type="ECO:0000313" key="7">
    <source>
        <dbReference type="EMBL" id="KAK6992439.1"/>
    </source>
</evidence>
<feature type="compositionally biased region" description="Low complexity" evidence="5">
    <location>
        <begin position="331"/>
        <end position="343"/>
    </location>
</feature>
<dbReference type="GO" id="GO:0008234">
    <property type="term" value="F:cysteine-type peptidase activity"/>
    <property type="evidence" value="ECO:0007669"/>
    <property type="project" value="InterPro"/>
</dbReference>
<dbReference type="SUPFAM" id="SSF54001">
    <property type="entry name" value="Cysteine proteinases"/>
    <property type="match status" value="1"/>
</dbReference>
<dbReference type="Gene3D" id="3.40.395.10">
    <property type="entry name" value="Adenoviral Proteinase, Chain A"/>
    <property type="match status" value="1"/>
</dbReference>
<dbReference type="EMBL" id="JAWWNJ010000110">
    <property type="protein sequence ID" value="KAK6992439.1"/>
    <property type="molecule type" value="Genomic_DNA"/>
</dbReference>
<keyword evidence="8" id="KW-1185">Reference proteome</keyword>
<evidence type="ECO:0000256" key="5">
    <source>
        <dbReference type="SAM" id="MobiDB-lite"/>
    </source>
</evidence>
<dbReference type="Proteomes" id="UP001362999">
    <property type="component" value="Unassembled WGS sequence"/>
</dbReference>
<evidence type="ECO:0000256" key="4">
    <source>
        <dbReference type="SAM" id="Coils"/>
    </source>
</evidence>
<accession>A0AAV9ZUF1</accession>
<dbReference type="InterPro" id="IPR003653">
    <property type="entry name" value="Peptidase_C48_C"/>
</dbReference>
<dbReference type="InterPro" id="IPR041320">
    <property type="entry name" value="CxC1"/>
</dbReference>
<dbReference type="GO" id="GO:0019783">
    <property type="term" value="F:ubiquitin-like protein peptidase activity"/>
    <property type="evidence" value="ECO:0007669"/>
    <property type="project" value="UniProtKB-ARBA"/>
</dbReference>
<dbReference type="Pfam" id="PF18758">
    <property type="entry name" value="KDZ"/>
    <property type="match status" value="1"/>
</dbReference>
<dbReference type="PANTHER" id="PTHR33096">
    <property type="entry name" value="CXC2 DOMAIN-CONTAINING PROTEIN"/>
    <property type="match status" value="1"/>
</dbReference>
<evidence type="ECO:0000259" key="6">
    <source>
        <dbReference type="PROSITE" id="PS50600"/>
    </source>
</evidence>
<feature type="region of interest" description="Disordered" evidence="5">
    <location>
        <begin position="295"/>
        <end position="314"/>
    </location>
</feature>
<dbReference type="Pfam" id="PF02902">
    <property type="entry name" value="Peptidase_C48"/>
    <property type="match status" value="1"/>
</dbReference>
<evidence type="ECO:0000256" key="1">
    <source>
        <dbReference type="ARBA" id="ARBA00005234"/>
    </source>
</evidence>
<feature type="coiled-coil region" evidence="4">
    <location>
        <begin position="677"/>
        <end position="704"/>
    </location>
</feature>
<evidence type="ECO:0000256" key="2">
    <source>
        <dbReference type="ARBA" id="ARBA00022670"/>
    </source>
</evidence>
<dbReference type="Pfam" id="PF18802">
    <property type="entry name" value="CxC1"/>
    <property type="match status" value="1"/>
</dbReference>
<comment type="caution">
    <text evidence="7">The sequence shown here is derived from an EMBL/GenBank/DDBJ whole genome shotgun (WGS) entry which is preliminary data.</text>
</comment>
<dbReference type="PANTHER" id="PTHR33096:SF1">
    <property type="entry name" value="CXC1-LIKE CYSTEINE CLUSTER ASSOCIATED WITH KDZ TRANSPOSASES DOMAIN-CONTAINING PROTEIN"/>
    <property type="match status" value="1"/>
</dbReference>
<proteinExistence type="inferred from homology"/>
<feature type="compositionally biased region" description="Pro residues" evidence="5">
    <location>
        <begin position="99"/>
        <end position="117"/>
    </location>
</feature>
<sequence>MPKGPKRSTRANQPATAAGPGVHYTSPIKARGRRRKGVVKGLGQSQEAAAAAQLLYAFMRDDDPPDAPPPLPDQPMDLVDGSDAPDVNMDGWIDEEPAVEPPAPSIPRPPPPPPLPRQPAGDAAHQRLNEAWNTLLPSLELPWLVCHCTMMSPCNDSVVSRVKCLYPTHVQRVTIRTCSCKSAAVLLVEHGVFPASPTKPQTGVSFDLLDSYRAFFERSCDAVTALAAALHTVYERRGFRVLSDRPRNGEADVTRDPFRRSLIQAVQYSCNLRAQVEAKVDAALLQASSMQMAVEPSADTSAEPVAPSATPAAEPVAPLATPAAEPVAPLATSTASTSADTSAEPVARSNGSRLLPGRADRALSEHCPACFGLTEWGRSLADGGDVQNGADGCFSYPHAKKAGDGPISYKPQFFLSKKTVDSIGQRIIVARTKPKANPKRRVPQEVIDSCEESWDAANEKKRRANPERYDASGVFVMTCRHGQVILLCNIDTPGEQQRYIVAMLETLFKMLPWNATLIQAYDVACITDHSLNLYPILSEGIRDRVAFVINGMHAYGHQWACQLVYSPRFRVGMGLSDHEGVERFWSRMRKLIPVTRAQWGSRRIWMIDQYAAFVGEESRASLGAWIGRQQEKNVVPKHRTAAKTIRDCGLTESVLRAEWDAQKEAQTSIRAHAPQRLRRELDKVLSLQTQIEAIEKTIEDTNKTLKGAGASTSSLKILQGLEVTHEKLSAEAEALYASLNIQDTYPELRGLPLEFTQTLLVARDLKINIRKRATGSFMEWETLDRAVSGRREPLGTRLHQITRKAISKRQPALLKAINKFNTACATLESLRPPQCSVPIPTPLSTQLNGLRNDPSLHEDVWITPSEGPIPRWLNDTDVRDGIRSLHLLDRCAEETVRLNLERDNLKHWLREEKDIVARAKEALGASPLVFFLSQREQDLADMSRYWAPFLRHRDVEGRIITTSANALAASAVAFADFVTPSVTPPPASITPPPASAIPPPSLMTRPFATPSNVASIPARPPTDTLLGMLSKASAAASAIISASNEDEFLEFTEDLDEPQLDPGDLSDEDQVVLIEQVMEDSGDEGEVETSAVEVSPDVIDIQWTQEARFRLTDLQLPRTADTTFARQLADRNADRISSSENLSHFVVRQDTYALEITPHDFRPFANPTGRLNGAFANQCAVFSTYDLPKVHFKRSDPDIWRHISPTKYWDKPIWLIPIFRAEEAHWVLAIVLIPTQTLLFFDSLASARGWRQDLRDVMLLMTRLVALANRNSHPLHVSTEDPTDRWQARPLFKVGFPRQTNDYDCGVWVLSMMAAFMRGHQETALTESNVPYVRDLLKRHILTLSIT</sequence>
<evidence type="ECO:0000256" key="3">
    <source>
        <dbReference type="ARBA" id="ARBA00022801"/>
    </source>
</evidence>
<gene>
    <name evidence="7" type="ORF">R3P38DRAFT_3330946</name>
</gene>
<keyword evidence="4" id="KW-0175">Coiled coil</keyword>
<dbReference type="InterPro" id="IPR040521">
    <property type="entry name" value="KDZ"/>
</dbReference>
<evidence type="ECO:0000313" key="8">
    <source>
        <dbReference type="Proteomes" id="UP001362999"/>
    </source>
</evidence>
<feature type="region of interest" description="Disordered" evidence="5">
    <location>
        <begin position="325"/>
        <end position="354"/>
    </location>
</feature>
<reference evidence="7 8" key="1">
    <citation type="journal article" date="2024" name="J Genomics">
        <title>Draft genome sequencing and assembly of Favolaschia claudopus CIRM-BRFM 2984 isolated from oak limbs.</title>
        <authorList>
            <person name="Navarro D."/>
            <person name="Drula E."/>
            <person name="Chaduli D."/>
            <person name="Cazenave R."/>
            <person name="Ahrendt S."/>
            <person name="Wang J."/>
            <person name="Lipzen A."/>
            <person name="Daum C."/>
            <person name="Barry K."/>
            <person name="Grigoriev I.V."/>
            <person name="Favel A."/>
            <person name="Rosso M.N."/>
            <person name="Martin F."/>
        </authorList>
    </citation>
    <scope>NUCLEOTIDE SEQUENCE [LARGE SCALE GENOMIC DNA]</scope>
    <source>
        <strain evidence="7 8">CIRM-BRFM 2984</strain>
    </source>
</reference>
<keyword evidence="2" id="KW-0645">Protease</keyword>
<feature type="region of interest" description="Disordered" evidence="5">
    <location>
        <begin position="1"/>
        <end position="124"/>
    </location>
</feature>
<dbReference type="PROSITE" id="PS50600">
    <property type="entry name" value="ULP_PROTEASE"/>
    <property type="match status" value="1"/>
</dbReference>
<dbReference type="GO" id="GO:0006508">
    <property type="term" value="P:proteolysis"/>
    <property type="evidence" value="ECO:0007669"/>
    <property type="project" value="UniProtKB-KW"/>
</dbReference>
<organism evidence="7 8">
    <name type="scientific">Favolaschia claudopus</name>
    <dbReference type="NCBI Taxonomy" id="2862362"/>
    <lineage>
        <taxon>Eukaryota</taxon>
        <taxon>Fungi</taxon>
        <taxon>Dikarya</taxon>
        <taxon>Basidiomycota</taxon>
        <taxon>Agaricomycotina</taxon>
        <taxon>Agaricomycetes</taxon>
        <taxon>Agaricomycetidae</taxon>
        <taxon>Agaricales</taxon>
        <taxon>Marasmiineae</taxon>
        <taxon>Mycenaceae</taxon>
        <taxon>Favolaschia</taxon>
    </lineage>
</organism>
<feature type="domain" description="Ubiquitin-like protease family profile" evidence="6">
    <location>
        <begin position="1126"/>
        <end position="1316"/>
    </location>
</feature>
<feature type="compositionally biased region" description="Low complexity" evidence="5">
    <location>
        <begin position="39"/>
        <end position="52"/>
    </location>
</feature>
<name>A0AAV9ZUF1_9AGAR</name>
<dbReference type="InterPro" id="IPR038765">
    <property type="entry name" value="Papain-like_cys_pep_sf"/>
</dbReference>
<keyword evidence="3" id="KW-0378">Hydrolase</keyword>
<protein>
    <recommendedName>
        <fullName evidence="6">Ubiquitin-like protease family profile domain-containing protein</fullName>
    </recommendedName>
</protein>
<comment type="similarity">
    <text evidence="1">Belongs to the peptidase C48 family.</text>
</comment>